<dbReference type="InterPro" id="IPR009959">
    <property type="entry name" value="Cyclase_SnoaL-like"/>
</dbReference>
<keyword evidence="2" id="KW-1185">Reference proteome</keyword>
<sequence length="127" mass="13845">MESLIVRWLRAGDAGDVDAFDALLHDDVVVHAPRGLSTSSLEAEKQVWREAVAAMPDLRHEVQEVVRDGDVEMARVVVSGTLHQEFGGVAANGVPFRMDQAVICHLEDGKVREAWEIADVGAIDQTS</sequence>
<dbReference type="Pfam" id="PF07366">
    <property type="entry name" value="SnoaL"/>
    <property type="match status" value="1"/>
</dbReference>
<dbReference type="EMBL" id="RJSG01000006">
    <property type="protein sequence ID" value="RNL75454.1"/>
    <property type="molecule type" value="Genomic_DNA"/>
</dbReference>
<evidence type="ECO:0000313" key="2">
    <source>
        <dbReference type="Proteomes" id="UP000277094"/>
    </source>
</evidence>
<dbReference type="Proteomes" id="UP000277094">
    <property type="component" value="Unassembled WGS sequence"/>
</dbReference>
<dbReference type="SUPFAM" id="SSF54427">
    <property type="entry name" value="NTF2-like"/>
    <property type="match status" value="1"/>
</dbReference>
<dbReference type="Gene3D" id="3.10.450.50">
    <property type="match status" value="1"/>
</dbReference>
<reference evidence="1 2" key="1">
    <citation type="submission" date="2018-11" db="EMBL/GenBank/DDBJ databases">
        <authorList>
            <person name="Li F."/>
        </authorList>
    </citation>
    <scope>NUCLEOTIDE SEQUENCE [LARGE SCALE GENOMIC DNA]</scope>
    <source>
        <strain evidence="1 2">KIS18-7</strain>
    </source>
</reference>
<dbReference type="AlphaFoldDB" id="A0A3N0DID8"/>
<evidence type="ECO:0000313" key="1">
    <source>
        <dbReference type="EMBL" id="RNL75454.1"/>
    </source>
</evidence>
<dbReference type="GO" id="GO:0030638">
    <property type="term" value="P:polyketide metabolic process"/>
    <property type="evidence" value="ECO:0007669"/>
    <property type="project" value="InterPro"/>
</dbReference>
<dbReference type="InterPro" id="IPR032710">
    <property type="entry name" value="NTF2-like_dom_sf"/>
</dbReference>
<protein>
    <submittedName>
        <fullName evidence="1">DUF4440 domain-containing protein</fullName>
    </submittedName>
</protein>
<comment type="caution">
    <text evidence="1">The sequence shown here is derived from an EMBL/GenBank/DDBJ whole genome shotgun (WGS) entry which is preliminary data.</text>
</comment>
<proteinExistence type="predicted"/>
<dbReference type="OrthoDB" id="9182871at2"/>
<gene>
    <name evidence="1" type="ORF">EFL95_18785</name>
</gene>
<accession>A0A3N0DID8</accession>
<organism evidence="1 2">
    <name type="scientific">Nocardioides marmorisolisilvae</name>
    <dbReference type="NCBI Taxonomy" id="1542737"/>
    <lineage>
        <taxon>Bacteria</taxon>
        <taxon>Bacillati</taxon>
        <taxon>Actinomycetota</taxon>
        <taxon>Actinomycetes</taxon>
        <taxon>Propionibacteriales</taxon>
        <taxon>Nocardioidaceae</taxon>
        <taxon>Nocardioides</taxon>
    </lineage>
</organism>
<dbReference type="RefSeq" id="WP_123235642.1">
    <property type="nucleotide sequence ID" value="NZ_RJSG01000006.1"/>
</dbReference>
<name>A0A3N0DID8_9ACTN</name>